<proteinExistence type="predicted"/>
<organism evidence="1 2">
    <name type="scientific">Citrobacter rodentium (strain ICC168)</name>
    <name type="common">Citrobacter freundii biotype 4280</name>
    <dbReference type="NCBI Taxonomy" id="637910"/>
    <lineage>
        <taxon>Bacteria</taxon>
        <taxon>Pseudomonadati</taxon>
        <taxon>Pseudomonadota</taxon>
        <taxon>Gammaproteobacteria</taxon>
        <taxon>Enterobacterales</taxon>
        <taxon>Enterobacteriaceae</taxon>
        <taxon>Citrobacter</taxon>
    </lineage>
</organism>
<reference evidence="1 2" key="1">
    <citation type="journal article" date="2010" name="J. Bacteriol.">
        <title>The Citrobacter rodentium genome sequence reveals convergent evolution with human pathogenic Escherichia coli.</title>
        <authorList>
            <person name="Petty N.K."/>
            <person name="Bulgin R."/>
            <person name="Crepin V.F."/>
            <person name="Cerdeno-Tarraga A.M."/>
            <person name="Schroeder G.N."/>
            <person name="Quail M.A."/>
            <person name="Lennard N."/>
            <person name="Corton C."/>
            <person name="Barron A."/>
            <person name="Clark L."/>
            <person name="Toribio A.L."/>
            <person name="Parkhill J."/>
            <person name="Dougan G."/>
            <person name="Frankel G."/>
            <person name="Thomson N.R."/>
        </authorList>
    </citation>
    <scope>NUCLEOTIDE SEQUENCE [LARGE SCALE GENOMIC DNA]</scope>
    <source>
        <strain evidence="1 2">ICC168</strain>
    </source>
</reference>
<gene>
    <name evidence="1" type="ordered locus">ROD_08531</name>
</gene>
<dbReference type="EMBL" id="FN543502">
    <property type="protein sequence ID" value="CBG87629.1"/>
    <property type="molecule type" value="Genomic_DNA"/>
</dbReference>
<keyword evidence="2" id="KW-1185">Reference proteome</keyword>
<evidence type="ECO:0000313" key="2">
    <source>
        <dbReference type="Proteomes" id="UP000001889"/>
    </source>
</evidence>
<accession>D2TQG2</accession>
<name>D2TQG2_CITRI</name>
<dbReference type="HOGENOM" id="CLU_2394476_0_0_6"/>
<evidence type="ECO:0000313" key="1">
    <source>
        <dbReference type="EMBL" id="CBG87629.1"/>
    </source>
</evidence>
<sequence>MRQTYHCFNACLDAVNDGFAWPVAPVSARVEGIKNSIHIFSTFKSSNEIVAVEIVQRITKRHNIDSVALMKGNADFLHDGVEISTGAFAQCVL</sequence>
<dbReference type="AlphaFoldDB" id="D2TQG2"/>
<protein>
    <submittedName>
        <fullName evidence="1">Uncharacterized protein</fullName>
    </submittedName>
</protein>
<dbReference type="KEGG" id="cro:ROD_08531"/>
<dbReference type="Proteomes" id="UP000001889">
    <property type="component" value="Chromosome"/>
</dbReference>